<dbReference type="EMBL" id="JAHDVG010000471">
    <property type="protein sequence ID" value="KAH1179860.1"/>
    <property type="molecule type" value="Genomic_DNA"/>
</dbReference>
<keyword evidence="4" id="KW-1185">Reference proteome</keyword>
<evidence type="ECO:0000256" key="1">
    <source>
        <dbReference type="SAM" id="MobiDB-lite"/>
    </source>
</evidence>
<organism evidence="2 4">
    <name type="scientific">Mauremys mutica</name>
    <name type="common">yellowpond turtle</name>
    <dbReference type="NCBI Taxonomy" id="74926"/>
    <lineage>
        <taxon>Eukaryota</taxon>
        <taxon>Metazoa</taxon>
        <taxon>Chordata</taxon>
        <taxon>Craniata</taxon>
        <taxon>Vertebrata</taxon>
        <taxon>Euteleostomi</taxon>
        <taxon>Archelosauria</taxon>
        <taxon>Testudinata</taxon>
        <taxon>Testudines</taxon>
        <taxon>Cryptodira</taxon>
        <taxon>Durocryptodira</taxon>
        <taxon>Testudinoidea</taxon>
        <taxon>Geoemydidae</taxon>
        <taxon>Geoemydinae</taxon>
        <taxon>Mauremys</taxon>
    </lineage>
</organism>
<sequence length="89" mass="9674">MPGAVVVPRGEGAGARAGMRTTTPLTRGAASRFLLSQRQVLCVHPAWRLEDETCEEGCQLLLFLLLQQQQQQQPLSPVHPGQDPEAQDG</sequence>
<feature type="region of interest" description="Disordered" evidence="1">
    <location>
        <begin position="1"/>
        <end position="23"/>
    </location>
</feature>
<protein>
    <submittedName>
        <fullName evidence="2">Uncharacterized protein</fullName>
    </submittedName>
</protein>
<comment type="caution">
    <text evidence="2">The sequence shown here is derived from an EMBL/GenBank/DDBJ whole genome shotgun (WGS) entry which is preliminary data.</text>
</comment>
<name>A0A9D3XIP0_9SAUR</name>
<dbReference type="EMBL" id="JAHDVG010000471">
    <property type="protein sequence ID" value="KAH1179995.1"/>
    <property type="molecule type" value="Genomic_DNA"/>
</dbReference>
<evidence type="ECO:0000313" key="4">
    <source>
        <dbReference type="Proteomes" id="UP000827986"/>
    </source>
</evidence>
<evidence type="ECO:0000313" key="2">
    <source>
        <dbReference type="EMBL" id="KAH1179860.1"/>
    </source>
</evidence>
<dbReference type="Proteomes" id="UP000827986">
    <property type="component" value="Unassembled WGS sequence"/>
</dbReference>
<evidence type="ECO:0000313" key="3">
    <source>
        <dbReference type="EMBL" id="KAH1179995.1"/>
    </source>
</evidence>
<reference evidence="2" key="1">
    <citation type="submission" date="2021-09" db="EMBL/GenBank/DDBJ databases">
        <title>The genome of Mauremys mutica provides insights into the evolution of semi-aquatic lifestyle.</title>
        <authorList>
            <person name="Gong S."/>
            <person name="Gao Y."/>
        </authorList>
    </citation>
    <scope>NUCLEOTIDE SEQUENCE</scope>
    <source>
        <strain evidence="2">MM-2020</strain>
        <tissue evidence="2">Muscle</tissue>
    </source>
</reference>
<gene>
    <name evidence="2" type="ORF">KIL84_005910</name>
    <name evidence="3" type="ORF">KIL84_006045</name>
</gene>
<proteinExistence type="predicted"/>
<accession>A0A9D3XIP0</accession>
<dbReference type="AlphaFoldDB" id="A0A9D3XIP0"/>